<organism evidence="2 3">
    <name type="scientific">Vibrio ostreicida</name>
    <dbReference type="NCBI Taxonomy" id="526588"/>
    <lineage>
        <taxon>Bacteria</taxon>
        <taxon>Pseudomonadati</taxon>
        <taxon>Pseudomonadota</taxon>
        <taxon>Gammaproteobacteria</taxon>
        <taxon>Vibrionales</taxon>
        <taxon>Vibrionaceae</taxon>
        <taxon>Vibrio</taxon>
    </lineage>
</organism>
<evidence type="ECO:0000313" key="2">
    <source>
        <dbReference type="EMBL" id="MDN3609736.1"/>
    </source>
</evidence>
<evidence type="ECO:0000256" key="1">
    <source>
        <dbReference type="SAM" id="MobiDB-lite"/>
    </source>
</evidence>
<proteinExistence type="predicted"/>
<dbReference type="RefSeq" id="WP_170882912.1">
    <property type="nucleotide sequence ID" value="NZ_JABEYA020000007.1"/>
</dbReference>
<feature type="compositionally biased region" description="Polar residues" evidence="1">
    <location>
        <begin position="43"/>
        <end position="54"/>
    </location>
</feature>
<reference evidence="3" key="1">
    <citation type="journal article" date="2019" name="Int. J. Syst. Evol. Microbiol.">
        <title>The Global Catalogue of Microorganisms (GCM) 10K type strain sequencing project: providing services to taxonomists for standard genome sequencing and annotation.</title>
        <authorList>
            <consortium name="The Broad Institute Genomics Platform"/>
            <consortium name="The Broad Institute Genome Sequencing Center for Infectious Disease"/>
            <person name="Wu L."/>
            <person name="Ma J."/>
        </authorList>
    </citation>
    <scope>NUCLEOTIDE SEQUENCE [LARGE SCALE GENOMIC DNA]</scope>
    <source>
        <strain evidence="3">CECT 7398</strain>
    </source>
</reference>
<protein>
    <submittedName>
        <fullName evidence="2">Uncharacterized protein</fullName>
    </submittedName>
</protein>
<feature type="region of interest" description="Disordered" evidence="1">
    <location>
        <begin position="41"/>
        <end position="74"/>
    </location>
</feature>
<name>A0ABT8BS10_9VIBR</name>
<keyword evidence="3" id="KW-1185">Reference proteome</keyword>
<comment type="caution">
    <text evidence="2">The sequence shown here is derived from an EMBL/GenBank/DDBJ whole genome shotgun (WGS) entry which is preliminary data.</text>
</comment>
<evidence type="ECO:0000313" key="3">
    <source>
        <dbReference type="Proteomes" id="UP001238540"/>
    </source>
</evidence>
<sequence>MKRASNSYRLQLIKEVATRQERLHCEDPMVNYIQQLLDDSKSDPFQQSKNSARFSGSHFDDNTGGWISDKWGVK</sequence>
<gene>
    <name evidence="2" type="ORF">QWZ16_08470</name>
</gene>
<dbReference type="Proteomes" id="UP001238540">
    <property type="component" value="Unassembled WGS sequence"/>
</dbReference>
<dbReference type="EMBL" id="JAUFQC010000001">
    <property type="protein sequence ID" value="MDN3609736.1"/>
    <property type="molecule type" value="Genomic_DNA"/>
</dbReference>
<accession>A0ABT8BS10</accession>